<dbReference type="Gene3D" id="3.40.80.10">
    <property type="entry name" value="Peptidoglycan recognition protein-like"/>
    <property type="match status" value="1"/>
</dbReference>
<dbReference type="AlphaFoldDB" id="A0A1Y3NTA5"/>
<dbReference type="PANTHER" id="PTHR11022:SF41">
    <property type="entry name" value="PEPTIDOGLYCAN-RECOGNITION PROTEIN LC-RELATED"/>
    <property type="match status" value="1"/>
</dbReference>
<dbReference type="Proteomes" id="UP000195440">
    <property type="component" value="Unassembled WGS sequence"/>
</dbReference>
<dbReference type="GO" id="GO:0009253">
    <property type="term" value="P:peptidoglycan catabolic process"/>
    <property type="evidence" value="ECO:0007669"/>
    <property type="project" value="InterPro"/>
</dbReference>
<dbReference type="GO" id="GO:0008745">
    <property type="term" value="F:N-acetylmuramoyl-L-alanine amidase activity"/>
    <property type="evidence" value="ECO:0007669"/>
    <property type="project" value="InterPro"/>
</dbReference>
<dbReference type="PANTHER" id="PTHR11022">
    <property type="entry name" value="PEPTIDOGLYCAN RECOGNITION PROTEIN"/>
    <property type="match status" value="1"/>
</dbReference>
<keyword evidence="4" id="KW-1185">Reference proteome</keyword>
<reference evidence="3 4" key="1">
    <citation type="journal article" date="2017" name="Syst. Appl. Microbiol.">
        <title>Pseudomonas caspiana sp. nov., a citrus pathogen in the Pseudomonas syringae phylogenetic group.</title>
        <authorList>
            <person name="Busquets A."/>
            <person name="Gomila M."/>
            <person name="Beiki F."/>
            <person name="Mulet M."/>
            <person name="Rahimian H."/>
            <person name="Garcia-Valdes E."/>
            <person name="Lalucat J."/>
        </authorList>
    </citation>
    <scope>NUCLEOTIDE SEQUENCE [LARGE SCALE GENOMIC DNA]</scope>
    <source>
        <strain evidence="3 4">FBF102</strain>
    </source>
</reference>
<dbReference type="RefSeq" id="WP_144443306.1">
    <property type="nucleotide sequence ID" value="NZ_JBJGBV010000036.1"/>
</dbReference>
<dbReference type="InterPro" id="IPR015510">
    <property type="entry name" value="PGRP"/>
</dbReference>
<organism evidence="3 4">
    <name type="scientific">Pseudomonas caspiana</name>
    <dbReference type="NCBI Taxonomy" id="1451454"/>
    <lineage>
        <taxon>Bacteria</taxon>
        <taxon>Pseudomonadati</taxon>
        <taxon>Pseudomonadota</taxon>
        <taxon>Gammaproteobacteria</taxon>
        <taxon>Pseudomonadales</taxon>
        <taxon>Pseudomonadaceae</taxon>
        <taxon>Pseudomonas</taxon>
    </lineage>
</organism>
<evidence type="ECO:0000313" key="4">
    <source>
        <dbReference type="Proteomes" id="UP000195440"/>
    </source>
</evidence>
<dbReference type="SMART" id="SM00701">
    <property type="entry name" value="PGRP"/>
    <property type="match status" value="1"/>
</dbReference>
<evidence type="ECO:0000313" key="3">
    <source>
        <dbReference type="EMBL" id="OUM70850.1"/>
    </source>
</evidence>
<evidence type="ECO:0000259" key="2">
    <source>
        <dbReference type="SMART" id="SM00701"/>
    </source>
</evidence>
<dbReference type="CDD" id="cd06583">
    <property type="entry name" value="PGRP"/>
    <property type="match status" value="1"/>
</dbReference>
<dbReference type="Pfam" id="PF01510">
    <property type="entry name" value="Amidase_2"/>
    <property type="match status" value="1"/>
</dbReference>
<protein>
    <recommendedName>
        <fullName evidence="2">Peptidoglycan recognition protein family domain-containing protein</fullName>
    </recommendedName>
</protein>
<sequence>MTREYVAHTSAKVVQIGNITHRITVNDRAATRATIFRRITAAGFPAIERSEWTARKVEAELDSDWDYSMISIHHAGRAFICDPGALQMKDVEAMHLKQNYGDVGYHFGIDCSGFIFEGRDIRFKGSHMLDFNTGAIGIVLLENLATVEEGGDIYAKVRTGVRDSVGYDATRAIPARQLDATLALIQALKSVFNISVLGAHREFPFQGNKICPGNVGLELVKVLRTKMNFLAPPTS</sequence>
<gene>
    <name evidence="3" type="ORF">AUC60_26470</name>
</gene>
<dbReference type="OrthoDB" id="9085865at2"/>
<comment type="similarity">
    <text evidence="1">Belongs to the N-acetylmuramoyl-L-alanine amidase 2 family.</text>
</comment>
<dbReference type="EMBL" id="LOHF01000041">
    <property type="protein sequence ID" value="OUM70850.1"/>
    <property type="molecule type" value="Genomic_DNA"/>
</dbReference>
<proteinExistence type="inferred from homology"/>
<accession>A0A1Y3NTA5</accession>
<evidence type="ECO:0000256" key="1">
    <source>
        <dbReference type="ARBA" id="ARBA00007553"/>
    </source>
</evidence>
<comment type="caution">
    <text evidence="3">The sequence shown here is derived from an EMBL/GenBank/DDBJ whole genome shotgun (WGS) entry which is preliminary data.</text>
</comment>
<dbReference type="SUPFAM" id="SSF55846">
    <property type="entry name" value="N-acetylmuramoyl-L-alanine amidase-like"/>
    <property type="match status" value="1"/>
</dbReference>
<dbReference type="GO" id="GO:0008270">
    <property type="term" value="F:zinc ion binding"/>
    <property type="evidence" value="ECO:0007669"/>
    <property type="project" value="InterPro"/>
</dbReference>
<name>A0A1Y3NTA5_9PSED</name>
<dbReference type="InterPro" id="IPR036505">
    <property type="entry name" value="Amidase/PGRP_sf"/>
</dbReference>
<dbReference type="InterPro" id="IPR006619">
    <property type="entry name" value="PGRP_domain_met/bac"/>
</dbReference>
<dbReference type="InterPro" id="IPR002502">
    <property type="entry name" value="Amidase_domain"/>
</dbReference>
<feature type="domain" description="Peptidoglycan recognition protein family" evidence="2">
    <location>
        <begin position="44"/>
        <end position="201"/>
    </location>
</feature>